<evidence type="ECO:0000313" key="3">
    <source>
        <dbReference type="EMBL" id="KIJ10671.1"/>
    </source>
</evidence>
<dbReference type="HOGENOM" id="CLU_018003_2_1_1"/>
<sequence>MGMTGTGAFALTFVRLLTGDETINIGHGPTSETSIIQLAKYEDHKTGRTVVLIDTPGFDDSRHIADTDILEMISLQLTKASPQLRLNGLIYMHRISDPRVGGTSRKNLRMFRALCGDDNLASVRIVTTNWSRVDEQEGRDREEALGEEIFKPLLDGGAKMLRHDNDLISAETVISELIPLPPITMQLERELGAGKKFNETSAGAVLTEEMTGMQEKHAEELAALQNEMQEAEEANNRALKAELEQDHRDLQRKIEKNDVVFGDMT</sequence>
<feature type="coiled-coil region" evidence="1">
    <location>
        <begin position="214"/>
        <end position="260"/>
    </location>
</feature>
<dbReference type="EMBL" id="KN819399">
    <property type="protein sequence ID" value="KIJ10671.1"/>
    <property type="molecule type" value="Genomic_DNA"/>
</dbReference>
<name>A0A0C9TU00_PAXIN</name>
<keyword evidence="1" id="KW-0175">Coiled coil</keyword>
<evidence type="ECO:0000256" key="1">
    <source>
        <dbReference type="SAM" id="Coils"/>
    </source>
</evidence>
<dbReference type="SUPFAM" id="SSF52540">
    <property type="entry name" value="P-loop containing nucleoside triphosphate hydrolases"/>
    <property type="match status" value="1"/>
</dbReference>
<feature type="signal peptide" evidence="2">
    <location>
        <begin position="1"/>
        <end position="19"/>
    </location>
</feature>
<dbReference type="AlphaFoldDB" id="A0A0C9TU00"/>
<reference evidence="4" key="2">
    <citation type="submission" date="2015-01" db="EMBL/GenBank/DDBJ databases">
        <title>Evolutionary Origins and Diversification of the Mycorrhizal Mutualists.</title>
        <authorList>
            <consortium name="DOE Joint Genome Institute"/>
            <consortium name="Mycorrhizal Genomics Consortium"/>
            <person name="Kohler A."/>
            <person name="Kuo A."/>
            <person name="Nagy L.G."/>
            <person name="Floudas D."/>
            <person name="Copeland A."/>
            <person name="Barry K.W."/>
            <person name="Cichocki N."/>
            <person name="Veneault-Fourrey C."/>
            <person name="LaButti K."/>
            <person name="Lindquist E.A."/>
            <person name="Lipzen A."/>
            <person name="Lundell T."/>
            <person name="Morin E."/>
            <person name="Murat C."/>
            <person name="Riley R."/>
            <person name="Ohm R."/>
            <person name="Sun H."/>
            <person name="Tunlid A."/>
            <person name="Henrissat B."/>
            <person name="Grigoriev I.V."/>
            <person name="Hibbett D.S."/>
            <person name="Martin F."/>
        </authorList>
    </citation>
    <scope>NUCLEOTIDE SEQUENCE [LARGE SCALE GENOMIC DNA]</scope>
    <source>
        <strain evidence="4">ATCC 200175</strain>
    </source>
</reference>
<evidence type="ECO:0000256" key="2">
    <source>
        <dbReference type="SAM" id="SignalP"/>
    </source>
</evidence>
<dbReference type="Gene3D" id="3.40.50.300">
    <property type="entry name" value="P-loop containing nucleotide triphosphate hydrolases"/>
    <property type="match status" value="1"/>
</dbReference>
<evidence type="ECO:0008006" key="5">
    <source>
        <dbReference type="Google" id="ProtNLM"/>
    </source>
</evidence>
<accession>A0A0C9TU00</accession>
<dbReference type="OrthoDB" id="8954335at2759"/>
<keyword evidence="4" id="KW-1185">Reference proteome</keyword>
<keyword evidence="2" id="KW-0732">Signal</keyword>
<proteinExistence type="predicted"/>
<gene>
    <name evidence="3" type="ORF">PAXINDRAFT_177433</name>
</gene>
<dbReference type="Proteomes" id="UP000053647">
    <property type="component" value="Unassembled WGS sequence"/>
</dbReference>
<protein>
    <recommendedName>
        <fullName evidence="5">G domain-containing protein</fullName>
    </recommendedName>
</protein>
<dbReference type="InterPro" id="IPR027417">
    <property type="entry name" value="P-loop_NTPase"/>
</dbReference>
<feature type="chain" id="PRO_5002220645" description="G domain-containing protein" evidence="2">
    <location>
        <begin position="20"/>
        <end position="265"/>
    </location>
</feature>
<evidence type="ECO:0000313" key="4">
    <source>
        <dbReference type="Proteomes" id="UP000053647"/>
    </source>
</evidence>
<reference evidence="3 4" key="1">
    <citation type="submission" date="2014-06" db="EMBL/GenBank/DDBJ databases">
        <authorList>
            <consortium name="DOE Joint Genome Institute"/>
            <person name="Kuo A."/>
            <person name="Kohler A."/>
            <person name="Nagy L.G."/>
            <person name="Floudas D."/>
            <person name="Copeland A."/>
            <person name="Barry K.W."/>
            <person name="Cichocki N."/>
            <person name="Veneault-Fourrey C."/>
            <person name="LaButti K."/>
            <person name="Lindquist E.A."/>
            <person name="Lipzen A."/>
            <person name="Lundell T."/>
            <person name="Morin E."/>
            <person name="Murat C."/>
            <person name="Sun H."/>
            <person name="Tunlid A."/>
            <person name="Henrissat B."/>
            <person name="Grigoriev I.V."/>
            <person name="Hibbett D.S."/>
            <person name="Martin F."/>
            <person name="Nordberg H.P."/>
            <person name="Cantor M.N."/>
            <person name="Hua S.X."/>
        </authorList>
    </citation>
    <scope>NUCLEOTIDE SEQUENCE [LARGE SCALE GENOMIC DNA]</scope>
    <source>
        <strain evidence="3 4">ATCC 200175</strain>
    </source>
</reference>
<organism evidence="3 4">
    <name type="scientific">Paxillus involutus ATCC 200175</name>
    <dbReference type="NCBI Taxonomy" id="664439"/>
    <lineage>
        <taxon>Eukaryota</taxon>
        <taxon>Fungi</taxon>
        <taxon>Dikarya</taxon>
        <taxon>Basidiomycota</taxon>
        <taxon>Agaricomycotina</taxon>
        <taxon>Agaricomycetes</taxon>
        <taxon>Agaricomycetidae</taxon>
        <taxon>Boletales</taxon>
        <taxon>Paxilineae</taxon>
        <taxon>Paxillaceae</taxon>
        <taxon>Paxillus</taxon>
    </lineage>
</organism>
<dbReference type="CDD" id="cd00882">
    <property type="entry name" value="Ras_like_GTPase"/>
    <property type="match status" value="1"/>
</dbReference>